<gene>
    <name evidence="1" type="ORF">TR51_03100</name>
</gene>
<name>A0A0D0NE88_KITGR</name>
<keyword evidence="2" id="KW-1185">Reference proteome</keyword>
<dbReference type="Proteomes" id="UP000032066">
    <property type="component" value="Unassembled WGS sequence"/>
</dbReference>
<evidence type="ECO:0000313" key="1">
    <source>
        <dbReference type="EMBL" id="KIQ66560.1"/>
    </source>
</evidence>
<comment type="caution">
    <text evidence="1">The sequence shown here is derived from an EMBL/GenBank/DDBJ whole genome shotgun (WGS) entry which is preliminary data.</text>
</comment>
<protein>
    <submittedName>
        <fullName evidence="1">Uncharacterized protein</fullName>
    </submittedName>
</protein>
<sequence>MTTPAGTSAASVAGRYTYAYPFSGFRPPVADSPAVNRMHAGRAVPMKFALGGDFGPNVIARDYPVAQHVDCTTGAPLDPPVPTTAAGDGALSYDLADGGYTYAWKTDRAYAGTCQVFTLGLDDGTLHTALFQFS</sequence>
<dbReference type="EMBL" id="JXZB01000001">
    <property type="protein sequence ID" value="KIQ66560.1"/>
    <property type="molecule type" value="Genomic_DNA"/>
</dbReference>
<organism evidence="1 2">
    <name type="scientific">Kitasatospora griseola</name>
    <name type="common">Streptomyces griseolosporeus</name>
    <dbReference type="NCBI Taxonomy" id="2064"/>
    <lineage>
        <taxon>Bacteria</taxon>
        <taxon>Bacillati</taxon>
        <taxon>Actinomycetota</taxon>
        <taxon>Actinomycetes</taxon>
        <taxon>Kitasatosporales</taxon>
        <taxon>Streptomycetaceae</taxon>
        <taxon>Kitasatospora</taxon>
    </lineage>
</organism>
<dbReference type="NCBIfam" id="NF038114">
    <property type="entry name" value="rightmost"/>
    <property type="match status" value="1"/>
</dbReference>
<proteinExistence type="predicted"/>
<dbReference type="RefSeq" id="WP_043907826.1">
    <property type="nucleotide sequence ID" value="NZ_JXZB01000001.1"/>
</dbReference>
<dbReference type="STRING" id="2064.TR51_03100"/>
<reference evidence="1 2" key="1">
    <citation type="submission" date="2015-02" db="EMBL/GenBank/DDBJ databases">
        <title>Draft genome sequence of Kitasatospora griseola MF730-N6, a bafilomycin, terpentecin and satosporin producer.</title>
        <authorList>
            <person name="Arens J.C."/>
            <person name="Haltli B."/>
            <person name="Kerr R.G."/>
        </authorList>
    </citation>
    <scope>NUCLEOTIDE SEQUENCE [LARGE SCALE GENOMIC DNA]</scope>
    <source>
        <strain evidence="1 2">MF730-N6</strain>
    </source>
</reference>
<dbReference type="AlphaFoldDB" id="A0A0D0NE88"/>
<accession>A0A0D0NE88</accession>
<dbReference type="OrthoDB" id="3862991at2"/>
<dbReference type="PATRIC" id="fig|2064.6.peg.699"/>
<evidence type="ECO:0000313" key="2">
    <source>
        <dbReference type="Proteomes" id="UP000032066"/>
    </source>
</evidence>